<evidence type="ECO:0000313" key="2">
    <source>
        <dbReference type="EMBL" id="SUZ62337.1"/>
    </source>
</evidence>
<reference evidence="2" key="1">
    <citation type="submission" date="2018-05" db="EMBL/GenBank/DDBJ databases">
        <authorList>
            <person name="Lanie J.A."/>
            <person name="Ng W.-L."/>
            <person name="Kazmierczak K.M."/>
            <person name="Andrzejewski T.M."/>
            <person name="Davidsen T.M."/>
            <person name="Wayne K.J."/>
            <person name="Tettelin H."/>
            <person name="Glass J.I."/>
            <person name="Rusch D."/>
            <person name="Podicherti R."/>
            <person name="Tsui H.-C.T."/>
            <person name="Winkler M.E."/>
        </authorList>
    </citation>
    <scope>NUCLEOTIDE SEQUENCE</scope>
</reference>
<evidence type="ECO:0000256" key="1">
    <source>
        <dbReference type="SAM" id="MobiDB-lite"/>
    </source>
</evidence>
<sequence>MSNPTNNQCPNNVASFLTTDYRPRKQLYENVVDNNAYRLHLQQNAEKIMAENKAKFSQHMKCCPCEKHSEEVSKKIPGYKCDGQQQEGKALNEKKEEKENQQGLMAYFR</sequence>
<dbReference type="AlphaFoldDB" id="A0A381P7J3"/>
<dbReference type="EMBL" id="UINC01000864">
    <property type="protein sequence ID" value="SUZ62337.1"/>
    <property type="molecule type" value="Genomic_DNA"/>
</dbReference>
<feature type="compositionally biased region" description="Basic and acidic residues" evidence="1">
    <location>
        <begin position="90"/>
        <end position="100"/>
    </location>
</feature>
<proteinExistence type="predicted"/>
<protein>
    <submittedName>
        <fullName evidence="2">Uncharacterized protein</fullName>
    </submittedName>
</protein>
<name>A0A381P7J3_9ZZZZ</name>
<gene>
    <name evidence="2" type="ORF">METZ01_LOCUS15191</name>
</gene>
<feature type="region of interest" description="Disordered" evidence="1">
    <location>
        <begin position="83"/>
        <end position="109"/>
    </location>
</feature>
<organism evidence="2">
    <name type="scientific">marine metagenome</name>
    <dbReference type="NCBI Taxonomy" id="408172"/>
    <lineage>
        <taxon>unclassified sequences</taxon>
        <taxon>metagenomes</taxon>
        <taxon>ecological metagenomes</taxon>
    </lineage>
</organism>
<accession>A0A381P7J3</accession>